<gene>
    <name evidence="1" type="primary">WBGene00275778</name>
</gene>
<dbReference type="AlphaFoldDB" id="A0A2A6BS73"/>
<proteinExistence type="predicted"/>
<evidence type="ECO:0000313" key="1">
    <source>
        <dbReference type="EnsemblMetazoa" id="PPA37409.1"/>
    </source>
</evidence>
<organism evidence="1 2">
    <name type="scientific">Pristionchus pacificus</name>
    <name type="common">Parasitic nematode worm</name>
    <dbReference type="NCBI Taxonomy" id="54126"/>
    <lineage>
        <taxon>Eukaryota</taxon>
        <taxon>Metazoa</taxon>
        <taxon>Ecdysozoa</taxon>
        <taxon>Nematoda</taxon>
        <taxon>Chromadorea</taxon>
        <taxon>Rhabditida</taxon>
        <taxon>Rhabditina</taxon>
        <taxon>Diplogasteromorpha</taxon>
        <taxon>Diplogasteroidea</taxon>
        <taxon>Neodiplogasteridae</taxon>
        <taxon>Pristionchus</taxon>
    </lineage>
</organism>
<protein>
    <submittedName>
        <fullName evidence="1">Uncharacterized protein</fullName>
    </submittedName>
</protein>
<evidence type="ECO:0000313" key="2">
    <source>
        <dbReference type="Proteomes" id="UP000005239"/>
    </source>
</evidence>
<name>A0A2A6BS73_PRIPA</name>
<keyword evidence="2" id="KW-1185">Reference proteome</keyword>
<accession>A0A8R1US38</accession>
<reference evidence="2" key="1">
    <citation type="journal article" date="2008" name="Nat. Genet.">
        <title>The Pristionchus pacificus genome provides a unique perspective on nematode lifestyle and parasitism.</title>
        <authorList>
            <person name="Dieterich C."/>
            <person name="Clifton S.W."/>
            <person name="Schuster L.N."/>
            <person name="Chinwalla A."/>
            <person name="Delehaunty K."/>
            <person name="Dinkelacker I."/>
            <person name="Fulton L."/>
            <person name="Fulton R."/>
            <person name="Godfrey J."/>
            <person name="Minx P."/>
            <person name="Mitreva M."/>
            <person name="Roeseler W."/>
            <person name="Tian H."/>
            <person name="Witte H."/>
            <person name="Yang S.P."/>
            <person name="Wilson R.K."/>
            <person name="Sommer R.J."/>
        </authorList>
    </citation>
    <scope>NUCLEOTIDE SEQUENCE [LARGE SCALE GENOMIC DNA]</scope>
    <source>
        <strain evidence="2">PS312</strain>
    </source>
</reference>
<dbReference type="Proteomes" id="UP000005239">
    <property type="component" value="Unassembled WGS sequence"/>
</dbReference>
<accession>A0A2A6BS73</accession>
<sequence length="108" mass="12190">MRFGVLEGADDDRQINFSCRRPIGSRWPILPLVDFRTFIDPPLLPEGGERAWRIESAQREGRGHARETRVDQEIGSQQVEGWLNLLTNWKSRKTVCDVTPSGANGASI</sequence>
<dbReference type="EnsemblMetazoa" id="PPA37409.1">
    <property type="protein sequence ID" value="PPA37409.1"/>
    <property type="gene ID" value="WBGene00275778"/>
</dbReference>
<reference evidence="1" key="2">
    <citation type="submission" date="2022-06" db="UniProtKB">
        <authorList>
            <consortium name="EnsemblMetazoa"/>
        </authorList>
    </citation>
    <scope>IDENTIFICATION</scope>
    <source>
        <strain evidence="1">PS312</strain>
    </source>
</reference>